<dbReference type="InterPro" id="IPR051827">
    <property type="entry name" value="Cas4_exonuclease"/>
</dbReference>
<evidence type="ECO:0000313" key="8">
    <source>
        <dbReference type="EMBL" id="QNO49451.1"/>
    </source>
</evidence>
<sequence>MADTVLVSDLVTYLRCPRLVYFRSRHNDREPAEREADTRYLAHLLSKELALTYHRAAAIASEDVPEALRIELDRIVNDLSVVYRAELAGVDRSMIRDAAESIDTGAIGLRIADVIRETGRDELLARITPCAVEYVIYSDVLGIAGSPDKLVRVGDRVLPYMIRTGEKPENGVWKPDRLQITAYAMLVEERFGQVVKYGFVEYARFFEIREVVIRPRDRRRVLELRNRVRMIKGGRMPDSVQGSPCELCVFEEDCVAKRSLASKFW</sequence>
<keyword evidence="2" id="KW-0540">Nuclease</keyword>
<dbReference type="GO" id="GO:0051536">
    <property type="term" value="F:iron-sulfur cluster binding"/>
    <property type="evidence" value="ECO:0007669"/>
    <property type="project" value="UniProtKB-KW"/>
</dbReference>
<organism evidence="8">
    <name type="scientific">Candidatus Methanogaster sp. ANME-2c ERB4</name>
    <dbReference type="NCBI Taxonomy" id="2759911"/>
    <lineage>
        <taxon>Archaea</taxon>
        <taxon>Methanobacteriati</taxon>
        <taxon>Methanobacteriota</taxon>
        <taxon>Stenosarchaea group</taxon>
        <taxon>Methanomicrobia</taxon>
        <taxon>Methanosarcinales</taxon>
        <taxon>ANME-2 cluster</taxon>
        <taxon>Candidatus Methanogasteraceae</taxon>
        <taxon>Candidatus Methanogaster</taxon>
    </lineage>
</organism>
<name>A0A7G9YN67_9EURY</name>
<keyword evidence="3" id="KW-0479">Metal-binding</keyword>
<protein>
    <recommendedName>
        <fullName evidence="7">DUF83 domain-containing protein</fullName>
    </recommendedName>
</protein>
<evidence type="ECO:0000259" key="7">
    <source>
        <dbReference type="Pfam" id="PF01930"/>
    </source>
</evidence>
<dbReference type="GO" id="GO:0016787">
    <property type="term" value="F:hydrolase activity"/>
    <property type="evidence" value="ECO:0007669"/>
    <property type="project" value="UniProtKB-KW"/>
</dbReference>
<dbReference type="InterPro" id="IPR011604">
    <property type="entry name" value="PDDEXK-like_dom_sf"/>
</dbReference>
<evidence type="ECO:0000256" key="4">
    <source>
        <dbReference type="ARBA" id="ARBA00022801"/>
    </source>
</evidence>
<keyword evidence="5" id="KW-0408">Iron</keyword>
<dbReference type="GO" id="GO:0004518">
    <property type="term" value="F:nuclease activity"/>
    <property type="evidence" value="ECO:0007669"/>
    <property type="project" value="UniProtKB-KW"/>
</dbReference>
<dbReference type="AlphaFoldDB" id="A0A7G9YN67"/>
<evidence type="ECO:0000256" key="5">
    <source>
        <dbReference type="ARBA" id="ARBA00023004"/>
    </source>
</evidence>
<dbReference type="PANTHER" id="PTHR36531">
    <property type="entry name" value="CRISPR-ASSOCIATED EXONUCLEASE CAS4"/>
    <property type="match status" value="1"/>
</dbReference>
<evidence type="ECO:0000256" key="1">
    <source>
        <dbReference type="ARBA" id="ARBA00001966"/>
    </source>
</evidence>
<accession>A0A7G9YN67</accession>
<comment type="cofactor">
    <cofactor evidence="1">
        <name>[4Fe-4S] cluster</name>
        <dbReference type="ChEBI" id="CHEBI:49883"/>
    </cofactor>
</comment>
<dbReference type="InterPro" id="IPR022765">
    <property type="entry name" value="Dna2/Cas4_DUF83"/>
</dbReference>
<dbReference type="Pfam" id="PF01930">
    <property type="entry name" value="Cas_Cas4"/>
    <property type="match status" value="1"/>
</dbReference>
<evidence type="ECO:0000256" key="6">
    <source>
        <dbReference type="ARBA" id="ARBA00023014"/>
    </source>
</evidence>
<reference evidence="8" key="1">
    <citation type="submission" date="2020-06" db="EMBL/GenBank/DDBJ databases">
        <title>Unique genomic features of the anaerobic methanotrophic archaea.</title>
        <authorList>
            <person name="Chadwick G.L."/>
            <person name="Skennerton C.T."/>
            <person name="Laso-Perez R."/>
            <person name="Leu A.O."/>
            <person name="Speth D.R."/>
            <person name="Yu H."/>
            <person name="Morgan-Lang C."/>
            <person name="Hatzenpichler R."/>
            <person name="Goudeau D."/>
            <person name="Malmstrom R."/>
            <person name="Brazelton W.J."/>
            <person name="Woyke T."/>
            <person name="Hallam S.J."/>
            <person name="Tyson G.W."/>
            <person name="Wegener G."/>
            <person name="Boetius A."/>
            <person name="Orphan V."/>
        </authorList>
    </citation>
    <scope>NUCLEOTIDE SEQUENCE</scope>
</reference>
<proteinExistence type="predicted"/>
<feature type="domain" description="DUF83" evidence="7">
    <location>
        <begin position="155"/>
        <end position="255"/>
    </location>
</feature>
<dbReference type="PANTHER" id="PTHR36531:SF6">
    <property type="entry name" value="DNA REPLICATION ATP-DEPENDENT HELICASE_NUCLEASE DNA2"/>
    <property type="match status" value="1"/>
</dbReference>
<evidence type="ECO:0000256" key="3">
    <source>
        <dbReference type="ARBA" id="ARBA00022723"/>
    </source>
</evidence>
<keyword evidence="4" id="KW-0378">Hydrolase</keyword>
<dbReference type="GO" id="GO:0046872">
    <property type="term" value="F:metal ion binding"/>
    <property type="evidence" value="ECO:0007669"/>
    <property type="project" value="UniProtKB-KW"/>
</dbReference>
<dbReference type="EMBL" id="MT631380">
    <property type="protein sequence ID" value="QNO49451.1"/>
    <property type="molecule type" value="Genomic_DNA"/>
</dbReference>
<evidence type="ECO:0000256" key="2">
    <source>
        <dbReference type="ARBA" id="ARBA00022722"/>
    </source>
</evidence>
<gene>
    <name evidence="8" type="ORF">OCBBGKCP_00008</name>
</gene>
<dbReference type="Gene3D" id="3.90.320.10">
    <property type="match status" value="1"/>
</dbReference>
<keyword evidence="6" id="KW-0411">Iron-sulfur</keyword>